<evidence type="ECO:0000313" key="2">
    <source>
        <dbReference type="EMBL" id="KAB2634778.1"/>
    </source>
</evidence>
<evidence type="ECO:0000313" key="3">
    <source>
        <dbReference type="Proteomes" id="UP000327157"/>
    </source>
</evidence>
<comment type="caution">
    <text evidence="2">The sequence shown here is derived from an EMBL/GenBank/DDBJ whole genome shotgun (WGS) entry which is preliminary data.</text>
</comment>
<dbReference type="AlphaFoldDB" id="A0A5N5I4T8"/>
<dbReference type="Proteomes" id="UP000327157">
    <property type="component" value="Unassembled WGS sequence"/>
</dbReference>
<keyword evidence="3" id="KW-1185">Reference proteome</keyword>
<evidence type="ECO:0000256" key="1">
    <source>
        <dbReference type="SAM" id="MobiDB-lite"/>
    </source>
</evidence>
<feature type="region of interest" description="Disordered" evidence="1">
    <location>
        <begin position="83"/>
        <end position="125"/>
    </location>
</feature>
<name>A0A5N5I4T8_9ROSA</name>
<sequence length="125" mass="13686">MVLPKISGFKLRVSRENNFYEAGVELEEETADALVLQEAAAEVARQKAGSSHVHEDVKNISKMFSESETEAGPEVETRALRWARSAVVESSNSKPERVSKAKPDSSAPRATPTKKITRSQTSQVS</sequence>
<gene>
    <name evidence="2" type="ORF">D8674_038198</name>
</gene>
<reference evidence="2 3" key="2">
    <citation type="submission" date="2019-11" db="EMBL/GenBank/DDBJ databases">
        <title>A de novo genome assembly of a pear dwarfing rootstock.</title>
        <authorList>
            <person name="Wang F."/>
            <person name="Wang J."/>
            <person name="Li S."/>
            <person name="Zhang Y."/>
            <person name="Fang M."/>
            <person name="Ma L."/>
            <person name="Zhao Y."/>
            <person name="Jiang S."/>
        </authorList>
    </citation>
    <scope>NUCLEOTIDE SEQUENCE [LARGE SCALE GENOMIC DNA]</scope>
    <source>
        <strain evidence="2">S2</strain>
        <tissue evidence="2">Leaf</tissue>
    </source>
</reference>
<dbReference type="EMBL" id="SMOL01000027">
    <property type="protein sequence ID" value="KAB2634778.1"/>
    <property type="molecule type" value="Genomic_DNA"/>
</dbReference>
<protein>
    <submittedName>
        <fullName evidence="2">Uncharacterized protein</fullName>
    </submittedName>
</protein>
<reference evidence="2 3" key="1">
    <citation type="submission" date="2019-09" db="EMBL/GenBank/DDBJ databases">
        <authorList>
            <person name="Ou C."/>
        </authorList>
    </citation>
    <scope>NUCLEOTIDE SEQUENCE [LARGE SCALE GENOMIC DNA]</scope>
    <source>
        <strain evidence="2">S2</strain>
        <tissue evidence="2">Leaf</tissue>
    </source>
</reference>
<proteinExistence type="predicted"/>
<organism evidence="2 3">
    <name type="scientific">Pyrus ussuriensis x Pyrus communis</name>
    <dbReference type="NCBI Taxonomy" id="2448454"/>
    <lineage>
        <taxon>Eukaryota</taxon>
        <taxon>Viridiplantae</taxon>
        <taxon>Streptophyta</taxon>
        <taxon>Embryophyta</taxon>
        <taxon>Tracheophyta</taxon>
        <taxon>Spermatophyta</taxon>
        <taxon>Magnoliopsida</taxon>
        <taxon>eudicotyledons</taxon>
        <taxon>Gunneridae</taxon>
        <taxon>Pentapetalae</taxon>
        <taxon>rosids</taxon>
        <taxon>fabids</taxon>
        <taxon>Rosales</taxon>
        <taxon>Rosaceae</taxon>
        <taxon>Amygdaloideae</taxon>
        <taxon>Maleae</taxon>
        <taxon>Pyrus</taxon>
    </lineage>
</organism>
<accession>A0A5N5I4T8</accession>
<feature type="compositionally biased region" description="Basic and acidic residues" evidence="1">
    <location>
        <begin position="94"/>
        <end position="103"/>
    </location>
</feature>